<feature type="region of interest" description="Disordered" evidence="1">
    <location>
        <begin position="111"/>
        <end position="141"/>
    </location>
</feature>
<name>A0A222VM86_9PSEU</name>
<reference evidence="3 4" key="1">
    <citation type="submission" date="2016-10" db="EMBL/GenBank/DDBJ databases">
        <authorList>
            <person name="de Groot N.N."/>
        </authorList>
    </citation>
    <scope>NUCLEOTIDE SEQUENCE [LARGE SCALE GENOMIC DNA]</scope>
    <source>
        <strain evidence="3 4">CGMCC 4.5506</strain>
    </source>
</reference>
<gene>
    <name evidence="3" type="ORF">SAMN05421630_10191</name>
</gene>
<evidence type="ECO:0000313" key="4">
    <source>
        <dbReference type="Proteomes" id="UP000199494"/>
    </source>
</evidence>
<evidence type="ECO:0000256" key="2">
    <source>
        <dbReference type="SAM" id="Phobius"/>
    </source>
</evidence>
<protein>
    <submittedName>
        <fullName evidence="3">Uncharacterized protein</fullName>
    </submittedName>
</protein>
<evidence type="ECO:0000313" key="3">
    <source>
        <dbReference type="EMBL" id="SDC02007.1"/>
    </source>
</evidence>
<organism evidence="3 4">
    <name type="scientific">Prauserella marina</name>
    <dbReference type="NCBI Taxonomy" id="530584"/>
    <lineage>
        <taxon>Bacteria</taxon>
        <taxon>Bacillati</taxon>
        <taxon>Actinomycetota</taxon>
        <taxon>Actinomycetes</taxon>
        <taxon>Pseudonocardiales</taxon>
        <taxon>Pseudonocardiaceae</taxon>
        <taxon>Prauserella</taxon>
    </lineage>
</organism>
<feature type="transmembrane region" description="Helical" evidence="2">
    <location>
        <begin position="81"/>
        <end position="104"/>
    </location>
</feature>
<dbReference type="STRING" id="530584.SAMN05421630_10191"/>
<proteinExistence type="predicted"/>
<feature type="compositionally biased region" description="Basic and acidic residues" evidence="1">
    <location>
        <begin position="111"/>
        <end position="121"/>
    </location>
</feature>
<keyword evidence="2" id="KW-1133">Transmembrane helix</keyword>
<sequence>MSTGRRVAVTSPQTRLAHARRRYRGPWRPTILDPAEAPRAFALYRRQLRLAAATLAMLFALIFGLPLLLSALPSLDEVRLFGIPVSWLAPVAVPFPAMVALAFWHLRKVESAESDSDRDSEGTADSTDFGEAGSTGPGNTG</sequence>
<keyword evidence="2" id="KW-0812">Transmembrane</keyword>
<dbReference type="AlphaFoldDB" id="A0A222VM86"/>
<dbReference type="KEGG" id="pmad:BAY61_08665"/>
<accession>A0A222VM86</accession>
<keyword evidence="2" id="KW-0472">Membrane</keyword>
<evidence type="ECO:0000256" key="1">
    <source>
        <dbReference type="SAM" id="MobiDB-lite"/>
    </source>
</evidence>
<dbReference type="Proteomes" id="UP000199494">
    <property type="component" value="Unassembled WGS sequence"/>
</dbReference>
<keyword evidence="4" id="KW-1185">Reference proteome</keyword>
<feature type="transmembrane region" description="Helical" evidence="2">
    <location>
        <begin position="48"/>
        <end position="69"/>
    </location>
</feature>
<dbReference type="RefSeq" id="WP_245865925.1">
    <property type="nucleotide sequence ID" value="NZ_CP016353.1"/>
</dbReference>
<dbReference type="EMBL" id="FMZE01000001">
    <property type="protein sequence ID" value="SDC02007.1"/>
    <property type="molecule type" value="Genomic_DNA"/>
</dbReference>